<proteinExistence type="predicted"/>
<comment type="caution">
    <text evidence="2">The sequence shown here is derived from an EMBL/GenBank/DDBJ whole genome shotgun (WGS) entry which is preliminary data.</text>
</comment>
<dbReference type="AlphaFoldDB" id="A0A426X2E5"/>
<dbReference type="EMBL" id="AMZH03028548">
    <property type="protein sequence ID" value="RRT33648.1"/>
    <property type="molecule type" value="Genomic_DNA"/>
</dbReference>
<feature type="chain" id="PRO_5019296745" description="Secreted protein" evidence="1">
    <location>
        <begin position="24"/>
        <end position="73"/>
    </location>
</feature>
<evidence type="ECO:0000313" key="2">
    <source>
        <dbReference type="EMBL" id="RRT33648.1"/>
    </source>
</evidence>
<sequence length="73" mass="8430">MRGYCRWHARSSLARPLLHVVATCPCGCCHHDCGQLLMVNPCTALVARNCRLRATDCRRQCDRRRLCPMRTRC</sequence>
<feature type="signal peptide" evidence="1">
    <location>
        <begin position="1"/>
        <end position="23"/>
    </location>
</feature>
<evidence type="ECO:0000256" key="1">
    <source>
        <dbReference type="SAM" id="SignalP"/>
    </source>
</evidence>
<accession>A0A426X2E5</accession>
<evidence type="ECO:0000313" key="3">
    <source>
        <dbReference type="Proteomes" id="UP000287651"/>
    </source>
</evidence>
<dbReference type="Proteomes" id="UP000287651">
    <property type="component" value="Unassembled WGS sequence"/>
</dbReference>
<keyword evidence="1" id="KW-0732">Signal</keyword>
<name>A0A426X2E5_ENSVE</name>
<reference evidence="2 3" key="1">
    <citation type="journal article" date="2014" name="Agronomy (Basel)">
        <title>A Draft Genome Sequence for Ensete ventricosum, the Drought-Tolerant Tree Against Hunger.</title>
        <authorList>
            <person name="Harrison J."/>
            <person name="Moore K.A."/>
            <person name="Paszkiewicz K."/>
            <person name="Jones T."/>
            <person name="Grant M."/>
            <person name="Ambacheew D."/>
            <person name="Muzemil S."/>
            <person name="Studholme D.J."/>
        </authorList>
    </citation>
    <scope>NUCLEOTIDE SEQUENCE [LARGE SCALE GENOMIC DNA]</scope>
</reference>
<evidence type="ECO:0008006" key="4">
    <source>
        <dbReference type="Google" id="ProtNLM"/>
    </source>
</evidence>
<protein>
    <recommendedName>
        <fullName evidence="4">Secreted protein</fullName>
    </recommendedName>
</protein>
<gene>
    <name evidence="2" type="ORF">B296_00042179</name>
</gene>
<organism evidence="2 3">
    <name type="scientific">Ensete ventricosum</name>
    <name type="common">Abyssinian banana</name>
    <name type="synonym">Musa ensete</name>
    <dbReference type="NCBI Taxonomy" id="4639"/>
    <lineage>
        <taxon>Eukaryota</taxon>
        <taxon>Viridiplantae</taxon>
        <taxon>Streptophyta</taxon>
        <taxon>Embryophyta</taxon>
        <taxon>Tracheophyta</taxon>
        <taxon>Spermatophyta</taxon>
        <taxon>Magnoliopsida</taxon>
        <taxon>Liliopsida</taxon>
        <taxon>Zingiberales</taxon>
        <taxon>Musaceae</taxon>
        <taxon>Ensete</taxon>
    </lineage>
</organism>